<gene>
    <name evidence="2" type="ORF">K444DRAFT_494050</name>
</gene>
<dbReference type="PANTHER" id="PTHR35391">
    <property type="entry name" value="C2H2-TYPE DOMAIN-CONTAINING PROTEIN-RELATED"/>
    <property type="match status" value="1"/>
</dbReference>
<evidence type="ECO:0000313" key="2">
    <source>
        <dbReference type="EMBL" id="PMD67526.1"/>
    </source>
</evidence>
<dbReference type="PANTHER" id="PTHR35391:SF5">
    <property type="entry name" value="DUF6590 DOMAIN-CONTAINING PROTEIN"/>
    <property type="match status" value="1"/>
</dbReference>
<feature type="non-terminal residue" evidence="2">
    <location>
        <position position="140"/>
    </location>
</feature>
<sequence>FKVGNVFKILWAEPTGTNGTQLSDLEPVHSHSRKYKETFVHKIRRFVVVKCFTAHCVCLPIKTYGGQGTRKAGAQALHHAVIYSGKEVVDKGENLIKKAVRVEMSSPREKLDSASRINYARVYTIEYNVKVLFIGRVIKN</sequence>
<organism evidence="2 3">
    <name type="scientific">Hyaloscypha bicolor E</name>
    <dbReference type="NCBI Taxonomy" id="1095630"/>
    <lineage>
        <taxon>Eukaryota</taxon>
        <taxon>Fungi</taxon>
        <taxon>Dikarya</taxon>
        <taxon>Ascomycota</taxon>
        <taxon>Pezizomycotina</taxon>
        <taxon>Leotiomycetes</taxon>
        <taxon>Helotiales</taxon>
        <taxon>Hyaloscyphaceae</taxon>
        <taxon>Hyaloscypha</taxon>
        <taxon>Hyaloscypha bicolor</taxon>
    </lineage>
</organism>
<dbReference type="GeneID" id="36581336"/>
<dbReference type="Pfam" id="PF20233">
    <property type="entry name" value="DUF6590"/>
    <property type="match status" value="1"/>
</dbReference>
<accession>A0A2J6TWW2</accession>
<feature type="domain" description="DUF6590" evidence="1">
    <location>
        <begin position="1"/>
        <end position="139"/>
    </location>
</feature>
<evidence type="ECO:0000313" key="3">
    <source>
        <dbReference type="Proteomes" id="UP000235371"/>
    </source>
</evidence>
<dbReference type="InParanoid" id="A0A2J6TWW2"/>
<feature type="non-terminal residue" evidence="2">
    <location>
        <position position="1"/>
    </location>
</feature>
<proteinExistence type="predicted"/>
<dbReference type="RefSeq" id="XP_024744430.1">
    <property type="nucleotide sequence ID" value="XM_024873256.1"/>
</dbReference>
<dbReference type="OrthoDB" id="3559580at2759"/>
<dbReference type="EMBL" id="KZ613740">
    <property type="protein sequence ID" value="PMD67526.1"/>
    <property type="molecule type" value="Genomic_DNA"/>
</dbReference>
<dbReference type="InterPro" id="IPR046497">
    <property type="entry name" value="DUF6590"/>
</dbReference>
<reference evidence="2 3" key="1">
    <citation type="submission" date="2016-04" db="EMBL/GenBank/DDBJ databases">
        <title>A degradative enzymes factory behind the ericoid mycorrhizal symbiosis.</title>
        <authorList>
            <consortium name="DOE Joint Genome Institute"/>
            <person name="Martino E."/>
            <person name="Morin E."/>
            <person name="Grelet G."/>
            <person name="Kuo A."/>
            <person name="Kohler A."/>
            <person name="Daghino S."/>
            <person name="Barry K."/>
            <person name="Choi C."/>
            <person name="Cichocki N."/>
            <person name="Clum A."/>
            <person name="Copeland A."/>
            <person name="Hainaut M."/>
            <person name="Haridas S."/>
            <person name="Labutti K."/>
            <person name="Lindquist E."/>
            <person name="Lipzen A."/>
            <person name="Khouja H.-R."/>
            <person name="Murat C."/>
            <person name="Ohm R."/>
            <person name="Olson A."/>
            <person name="Spatafora J."/>
            <person name="Veneault-Fourrey C."/>
            <person name="Henrissat B."/>
            <person name="Grigoriev I."/>
            <person name="Martin F."/>
            <person name="Perotto S."/>
        </authorList>
    </citation>
    <scope>NUCLEOTIDE SEQUENCE [LARGE SCALE GENOMIC DNA]</scope>
    <source>
        <strain evidence="2 3">E</strain>
    </source>
</reference>
<evidence type="ECO:0000259" key="1">
    <source>
        <dbReference type="Pfam" id="PF20233"/>
    </source>
</evidence>
<name>A0A2J6TWW2_9HELO</name>
<keyword evidence="3" id="KW-1185">Reference proteome</keyword>
<dbReference type="AlphaFoldDB" id="A0A2J6TWW2"/>
<protein>
    <recommendedName>
        <fullName evidence="1">DUF6590 domain-containing protein</fullName>
    </recommendedName>
</protein>
<dbReference type="Proteomes" id="UP000235371">
    <property type="component" value="Unassembled WGS sequence"/>
</dbReference>